<proteinExistence type="predicted"/>
<keyword evidence="1" id="KW-0472">Membrane</keyword>
<dbReference type="Proteomes" id="UP000199512">
    <property type="component" value="Unassembled WGS sequence"/>
</dbReference>
<dbReference type="RefSeq" id="WP_091976266.1">
    <property type="nucleotide sequence ID" value="NZ_FODF01000049.1"/>
</dbReference>
<protein>
    <submittedName>
        <fullName evidence="2">Uncharacterized protein</fullName>
    </submittedName>
</protein>
<gene>
    <name evidence="2" type="ORF">SAMN05216454_1494</name>
</gene>
<feature type="transmembrane region" description="Helical" evidence="1">
    <location>
        <begin position="6"/>
        <end position="27"/>
    </location>
</feature>
<evidence type="ECO:0000313" key="3">
    <source>
        <dbReference type="Proteomes" id="UP000199512"/>
    </source>
</evidence>
<dbReference type="EMBL" id="FODF01000049">
    <property type="protein sequence ID" value="SEN97312.1"/>
    <property type="molecule type" value="Genomic_DNA"/>
</dbReference>
<sequence>MNQSFLIFAVSSVIVPVIVGSISAYITNKIQERSEKTKQRKDRLYEKFINFYLPFIDIYNLNVWGAYDFTDFPKELQLTFFSLVVKYENKYSDENLQELIFCFRGAYHYLFSEKYIDDLQDVNHCKDELNEAFSNLYFEIYNRLLSAKKELGYQTPIIPLAFVLNCSTAVLSATKSPSLTSH</sequence>
<dbReference type="OrthoDB" id="9925325at2"/>
<reference evidence="2 3" key="1">
    <citation type="submission" date="2016-10" db="EMBL/GenBank/DDBJ databases">
        <authorList>
            <person name="de Groot N.N."/>
        </authorList>
    </citation>
    <scope>NUCLEOTIDE SEQUENCE [LARGE SCALE GENOMIC DNA]</scope>
    <source>
        <strain evidence="2 3">Calf135</strain>
    </source>
</reference>
<evidence type="ECO:0000313" key="2">
    <source>
        <dbReference type="EMBL" id="SEN97312.1"/>
    </source>
</evidence>
<keyword evidence="3" id="KW-1185">Reference proteome</keyword>
<organism evidence="2 3">
    <name type="scientific">Peptostreptococcus russellii</name>
    <dbReference type="NCBI Taxonomy" id="215200"/>
    <lineage>
        <taxon>Bacteria</taxon>
        <taxon>Bacillati</taxon>
        <taxon>Bacillota</taxon>
        <taxon>Clostridia</taxon>
        <taxon>Peptostreptococcales</taxon>
        <taxon>Peptostreptococcaceae</taxon>
        <taxon>Peptostreptococcus</taxon>
    </lineage>
</organism>
<accession>A0A1H8KWL2</accession>
<feature type="transmembrane region" description="Helical" evidence="1">
    <location>
        <begin position="48"/>
        <end position="67"/>
    </location>
</feature>
<evidence type="ECO:0000256" key="1">
    <source>
        <dbReference type="SAM" id="Phobius"/>
    </source>
</evidence>
<name>A0A1H8KWL2_9FIRM</name>
<dbReference type="AlphaFoldDB" id="A0A1H8KWL2"/>
<dbReference type="STRING" id="215200.SAMN05216454_1494"/>
<keyword evidence="1" id="KW-1133">Transmembrane helix</keyword>
<keyword evidence="1" id="KW-0812">Transmembrane</keyword>